<dbReference type="AlphaFoldDB" id="B9RXC2"/>
<evidence type="ECO:0000313" key="2">
    <source>
        <dbReference type="EMBL" id="EEF44027.1"/>
    </source>
</evidence>
<feature type="compositionally biased region" description="Basic and acidic residues" evidence="1">
    <location>
        <begin position="58"/>
        <end position="70"/>
    </location>
</feature>
<dbReference type="EMBL" id="EQ973827">
    <property type="protein sequence ID" value="EEF44027.1"/>
    <property type="molecule type" value="Genomic_DNA"/>
</dbReference>
<dbReference type="Proteomes" id="UP000008311">
    <property type="component" value="Unassembled WGS sequence"/>
</dbReference>
<sequence>MEVTQPSLGKEIDAILESLGDMTEEGGLDLNRKVRYVATDIDKSVKERFNTTTSTNDQGKDTEVAGGVEKNEDADVKNLCAEEDPDLIECKFQRARRALQESKKKKKELEE</sequence>
<feature type="region of interest" description="Disordered" evidence="1">
    <location>
        <begin position="49"/>
        <end position="70"/>
    </location>
</feature>
<reference evidence="3" key="1">
    <citation type="journal article" date="2010" name="Nat. Biotechnol.">
        <title>Draft genome sequence of the oilseed species Ricinus communis.</title>
        <authorList>
            <person name="Chan A.P."/>
            <person name="Crabtree J."/>
            <person name="Zhao Q."/>
            <person name="Lorenzi H."/>
            <person name="Orvis J."/>
            <person name="Puiu D."/>
            <person name="Melake-Berhan A."/>
            <person name="Jones K.M."/>
            <person name="Redman J."/>
            <person name="Chen G."/>
            <person name="Cahoon E.B."/>
            <person name="Gedil M."/>
            <person name="Stanke M."/>
            <person name="Haas B.J."/>
            <person name="Wortman J.R."/>
            <person name="Fraser-Liggett C.M."/>
            <person name="Ravel J."/>
            <person name="Rabinowicz P.D."/>
        </authorList>
    </citation>
    <scope>NUCLEOTIDE SEQUENCE [LARGE SCALE GENOMIC DNA]</scope>
    <source>
        <strain evidence="3">cv. Hale</strain>
    </source>
</reference>
<evidence type="ECO:0000313" key="3">
    <source>
        <dbReference type="Proteomes" id="UP000008311"/>
    </source>
</evidence>
<organism evidence="2 3">
    <name type="scientific">Ricinus communis</name>
    <name type="common">Castor bean</name>
    <dbReference type="NCBI Taxonomy" id="3988"/>
    <lineage>
        <taxon>Eukaryota</taxon>
        <taxon>Viridiplantae</taxon>
        <taxon>Streptophyta</taxon>
        <taxon>Embryophyta</taxon>
        <taxon>Tracheophyta</taxon>
        <taxon>Spermatophyta</taxon>
        <taxon>Magnoliopsida</taxon>
        <taxon>eudicotyledons</taxon>
        <taxon>Gunneridae</taxon>
        <taxon>Pentapetalae</taxon>
        <taxon>rosids</taxon>
        <taxon>fabids</taxon>
        <taxon>Malpighiales</taxon>
        <taxon>Euphorbiaceae</taxon>
        <taxon>Acalyphoideae</taxon>
        <taxon>Acalypheae</taxon>
        <taxon>Ricinus</taxon>
    </lineage>
</organism>
<gene>
    <name evidence="2" type="ORF">RCOM_1744390</name>
</gene>
<keyword evidence="3" id="KW-1185">Reference proteome</keyword>
<accession>B9RXC2</accession>
<protein>
    <submittedName>
        <fullName evidence="2">Uncharacterized protein</fullName>
    </submittedName>
</protein>
<proteinExistence type="predicted"/>
<name>B9RXC2_RICCO</name>
<dbReference type="InParanoid" id="B9RXC2"/>
<evidence type="ECO:0000256" key="1">
    <source>
        <dbReference type="SAM" id="MobiDB-lite"/>
    </source>
</evidence>